<protein>
    <submittedName>
        <fullName evidence="1">Uncharacterized protein</fullName>
    </submittedName>
</protein>
<accession>A0A0E9UFL1</accession>
<evidence type="ECO:0000313" key="1">
    <source>
        <dbReference type="EMBL" id="JAH64502.1"/>
    </source>
</evidence>
<organism evidence="1">
    <name type="scientific">Anguilla anguilla</name>
    <name type="common">European freshwater eel</name>
    <name type="synonym">Muraena anguilla</name>
    <dbReference type="NCBI Taxonomy" id="7936"/>
    <lineage>
        <taxon>Eukaryota</taxon>
        <taxon>Metazoa</taxon>
        <taxon>Chordata</taxon>
        <taxon>Craniata</taxon>
        <taxon>Vertebrata</taxon>
        <taxon>Euteleostomi</taxon>
        <taxon>Actinopterygii</taxon>
        <taxon>Neopterygii</taxon>
        <taxon>Teleostei</taxon>
        <taxon>Anguilliformes</taxon>
        <taxon>Anguillidae</taxon>
        <taxon>Anguilla</taxon>
    </lineage>
</organism>
<reference evidence="1" key="2">
    <citation type="journal article" date="2015" name="Fish Shellfish Immunol.">
        <title>Early steps in the European eel (Anguilla anguilla)-Vibrio vulnificus interaction in the gills: Role of the RtxA13 toxin.</title>
        <authorList>
            <person name="Callol A."/>
            <person name="Pajuelo D."/>
            <person name="Ebbesson L."/>
            <person name="Teles M."/>
            <person name="MacKenzie S."/>
            <person name="Amaro C."/>
        </authorList>
    </citation>
    <scope>NUCLEOTIDE SEQUENCE</scope>
</reference>
<dbReference type="EMBL" id="GBXM01044075">
    <property type="protein sequence ID" value="JAH64502.1"/>
    <property type="molecule type" value="Transcribed_RNA"/>
</dbReference>
<sequence>MTEDTKPQGSELVQVVWENSLSCCTNHSVPGHFLPVV</sequence>
<name>A0A0E9UFL1_ANGAN</name>
<proteinExistence type="predicted"/>
<reference evidence="1" key="1">
    <citation type="submission" date="2014-11" db="EMBL/GenBank/DDBJ databases">
        <authorList>
            <person name="Amaro Gonzalez C."/>
        </authorList>
    </citation>
    <scope>NUCLEOTIDE SEQUENCE</scope>
</reference>
<dbReference type="AlphaFoldDB" id="A0A0E9UFL1"/>